<keyword evidence="2" id="KW-1185">Reference proteome</keyword>
<gene>
    <name evidence="1" type="ORF">NDI76_20430</name>
</gene>
<dbReference type="InterPro" id="IPR025444">
    <property type="entry name" value="Monooxy_af470"/>
</dbReference>
<dbReference type="Proteomes" id="UP001257060">
    <property type="component" value="Unassembled WGS sequence"/>
</dbReference>
<evidence type="ECO:0000313" key="1">
    <source>
        <dbReference type="EMBL" id="MDS0301107.1"/>
    </source>
</evidence>
<name>A0ABU2GJV5_9EURY</name>
<dbReference type="RefSeq" id="WP_310926028.1">
    <property type="nucleotide sequence ID" value="NZ_JAMQOP010000005.1"/>
</dbReference>
<dbReference type="Pfam" id="PF13826">
    <property type="entry name" value="Monooxy_af470-like"/>
    <property type="match status" value="1"/>
</dbReference>
<protein>
    <submittedName>
        <fullName evidence="1">DUF4188 domain-containing protein</fullName>
    </submittedName>
</protein>
<proteinExistence type="predicted"/>
<reference evidence="1 2" key="1">
    <citation type="submission" date="2022-06" db="EMBL/GenBank/DDBJ databases">
        <title>Halogeometricum sp. a new haloarchaeum isolate from saline soil.</title>
        <authorList>
            <person name="Strakova D."/>
            <person name="Galisteo C."/>
            <person name="Sanchez-Porro C."/>
            <person name="Ventosa A."/>
        </authorList>
    </citation>
    <scope>NUCLEOTIDE SEQUENCE [LARGE SCALE GENOMIC DNA]</scope>
    <source>
        <strain evidence="1 2">S1BR25-6</strain>
    </source>
</reference>
<evidence type="ECO:0000313" key="2">
    <source>
        <dbReference type="Proteomes" id="UP001257060"/>
    </source>
</evidence>
<organism evidence="1 2">
    <name type="scientific">Halogeometricum salsisoli</name>
    <dbReference type="NCBI Taxonomy" id="2950536"/>
    <lineage>
        <taxon>Archaea</taxon>
        <taxon>Methanobacteriati</taxon>
        <taxon>Methanobacteriota</taxon>
        <taxon>Stenosarchaea group</taxon>
        <taxon>Halobacteria</taxon>
        <taxon>Halobacteriales</taxon>
        <taxon>Haloferacaceae</taxon>
        <taxon>Halogeometricum</taxon>
    </lineage>
</organism>
<accession>A0ABU2GJV5</accession>
<sequence length="201" mass="22791">MAPIFRERMAAEMDDGFVIYINGMRLNKLRALPQWLLANWKVAKMFKELEADPDSGFLGYTPIFLGFRKGAAMQYWRSLEDLQRFATDPNGSHLPAWKWYNEKADPDGGLGFWAELYVIDGDSFETFFRNVPPIGIGKFAKMVPMREHDRRFGLSHDGAARKAPAADEPIESDADSVLELSDSLPNRTPCFQHDCSVVTPI</sequence>
<comment type="caution">
    <text evidence="1">The sequence shown here is derived from an EMBL/GenBank/DDBJ whole genome shotgun (WGS) entry which is preliminary data.</text>
</comment>
<dbReference type="EMBL" id="JAMQOP010000005">
    <property type="protein sequence ID" value="MDS0301107.1"/>
    <property type="molecule type" value="Genomic_DNA"/>
</dbReference>